<comment type="catalytic activity">
    <reaction evidence="7">
        <text>diphospho-myo-inositol polyphosphate + H2O = myo-inositol polyphosphate + phosphate.</text>
        <dbReference type="EC" id="3.6.1.52"/>
    </reaction>
</comment>
<evidence type="ECO:0000256" key="7">
    <source>
        <dbReference type="ARBA" id="ARBA00033994"/>
    </source>
</evidence>
<evidence type="ECO:0000259" key="10">
    <source>
        <dbReference type="PROSITE" id="PS51462"/>
    </source>
</evidence>
<dbReference type="PRINTS" id="PR00502">
    <property type="entry name" value="NUDIXFAMILY"/>
</dbReference>
<evidence type="ECO:0000256" key="8">
    <source>
        <dbReference type="RuleBase" id="RU003476"/>
    </source>
</evidence>
<dbReference type="InterPro" id="IPR047198">
    <property type="entry name" value="DDP-like_NUDIX"/>
</dbReference>
<dbReference type="Gene3D" id="3.90.79.10">
    <property type="entry name" value="Nucleoside Triphosphate Pyrophosphohydrolase"/>
    <property type="match status" value="1"/>
</dbReference>
<accession>A0ABP0GEB1</accession>
<comment type="similarity">
    <text evidence="2">Belongs to the Nudix hydrolase family. DIPP subfamily.</text>
</comment>
<evidence type="ECO:0000313" key="12">
    <source>
        <dbReference type="Proteomes" id="UP001642483"/>
    </source>
</evidence>
<feature type="region of interest" description="Disordered" evidence="9">
    <location>
        <begin position="198"/>
        <end position="231"/>
    </location>
</feature>
<keyword evidence="6" id="KW-0460">Magnesium</keyword>
<keyword evidence="5 8" id="KW-0378">Hydrolase</keyword>
<dbReference type="PANTHER" id="PTHR12629">
    <property type="entry name" value="DIPHOSPHOINOSITOL POLYPHOSPHATE PHOSPHOHYDROLASE"/>
    <property type="match status" value="1"/>
</dbReference>
<dbReference type="Proteomes" id="UP001642483">
    <property type="component" value="Unassembled WGS sequence"/>
</dbReference>
<dbReference type="EC" id="3.6.1.52" evidence="3"/>
<evidence type="ECO:0000256" key="6">
    <source>
        <dbReference type="ARBA" id="ARBA00022842"/>
    </source>
</evidence>
<dbReference type="InterPro" id="IPR015797">
    <property type="entry name" value="NUDIX_hydrolase-like_dom_sf"/>
</dbReference>
<dbReference type="PROSITE" id="PS00893">
    <property type="entry name" value="NUDIX_BOX"/>
    <property type="match status" value="1"/>
</dbReference>
<evidence type="ECO:0000256" key="1">
    <source>
        <dbReference type="ARBA" id="ARBA00001946"/>
    </source>
</evidence>
<dbReference type="PROSITE" id="PS51462">
    <property type="entry name" value="NUDIX"/>
    <property type="match status" value="1"/>
</dbReference>
<dbReference type="PANTHER" id="PTHR12629:SF0">
    <property type="entry name" value="DIPHOSPHOINOSITOL-POLYPHOSPHATE DIPHOSPHATASE"/>
    <property type="match status" value="1"/>
</dbReference>
<comment type="caution">
    <text evidence="11">The sequence shown here is derived from an EMBL/GenBank/DDBJ whole genome shotgun (WGS) entry which is preliminary data.</text>
</comment>
<dbReference type="SUPFAM" id="SSF55811">
    <property type="entry name" value="Nudix"/>
    <property type="match status" value="1"/>
</dbReference>
<dbReference type="Pfam" id="PF00293">
    <property type="entry name" value="NUDIX"/>
    <property type="match status" value="1"/>
</dbReference>
<dbReference type="InterPro" id="IPR020476">
    <property type="entry name" value="Nudix_hydrolase"/>
</dbReference>
<dbReference type="InterPro" id="IPR000086">
    <property type="entry name" value="NUDIX_hydrolase_dom"/>
</dbReference>
<evidence type="ECO:0000256" key="3">
    <source>
        <dbReference type="ARBA" id="ARBA00012527"/>
    </source>
</evidence>
<keyword evidence="12" id="KW-1185">Reference proteome</keyword>
<reference evidence="11 12" key="1">
    <citation type="submission" date="2024-02" db="EMBL/GenBank/DDBJ databases">
        <authorList>
            <person name="Daric V."/>
            <person name="Darras S."/>
        </authorList>
    </citation>
    <scope>NUCLEOTIDE SEQUENCE [LARGE SCALE GENOMIC DNA]</scope>
</reference>
<feature type="domain" description="Nudix hydrolase" evidence="10">
    <location>
        <begin position="16"/>
        <end position="143"/>
    </location>
</feature>
<evidence type="ECO:0000256" key="9">
    <source>
        <dbReference type="SAM" id="MobiDB-lite"/>
    </source>
</evidence>
<dbReference type="EMBL" id="CAWYQH010000108">
    <property type="protein sequence ID" value="CAK8688979.1"/>
    <property type="molecule type" value="Genomic_DNA"/>
</dbReference>
<keyword evidence="4" id="KW-0479">Metal-binding</keyword>
<comment type="cofactor">
    <cofactor evidence="1">
        <name>Mg(2+)</name>
        <dbReference type="ChEBI" id="CHEBI:18420"/>
    </cofactor>
</comment>
<dbReference type="InterPro" id="IPR020084">
    <property type="entry name" value="NUDIX_hydrolase_CS"/>
</dbReference>
<dbReference type="CDD" id="cd04666">
    <property type="entry name" value="NUDIX_DIPP2_like_Nudt4"/>
    <property type="match status" value="1"/>
</dbReference>
<sequence length="262" mass="29480">MKLKIDQIRTYDDAGFRRRAACLCFKSECESEILLVSSSRFHHLWIVPGGGVEPGEDPAMTAVREVQEEAGVVGKLGRLLDVFENKDRKTRTYVYVLVVEQLQEDYDDAKGIGRIRRWFSLEEANNMLLQHKPVQQLYLDKLLKDQDHQRSIMLCSHISNNLPCLGQSVHSHNSCNDPNFCSNCCSCVIRSNLNKRDDDSTQVIKSSHPRTETYREQTLKESPDAQTNNTLRSASNEPIAACGTHHTGSVQITETASAVVSS</sequence>
<evidence type="ECO:0000313" key="11">
    <source>
        <dbReference type="EMBL" id="CAK8688979.1"/>
    </source>
</evidence>
<evidence type="ECO:0000256" key="5">
    <source>
        <dbReference type="ARBA" id="ARBA00022801"/>
    </source>
</evidence>
<evidence type="ECO:0000256" key="2">
    <source>
        <dbReference type="ARBA" id="ARBA00008266"/>
    </source>
</evidence>
<organism evidence="11 12">
    <name type="scientific">Clavelina lepadiformis</name>
    <name type="common">Light-bulb sea squirt</name>
    <name type="synonym">Ascidia lepadiformis</name>
    <dbReference type="NCBI Taxonomy" id="159417"/>
    <lineage>
        <taxon>Eukaryota</taxon>
        <taxon>Metazoa</taxon>
        <taxon>Chordata</taxon>
        <taxon>Tunicata</taxon>
        <taxon>Ascidiacea</taxon>
        <taxon>Aplousobranchia</taxon>
        <taxon>Clavelinidae</taxon>
        <taxon>Clavelina</taxon>
    </lineage>
</organism>
<feature type="compositionally biased region" description="Basic and acidic residues" evidence="9">
    <location>
        <begin position="209"/>
        <end position="223"/>
    </location>
</feature>
<gene>
    <name evidence="11" type="ORF">CVLEPA_LOCUS20976</name>
</gene>
<name>A0ABP0GEB1_CLALP</name>
<proteinExistence type="inferred from homology"/>
<evidence type="ECO:0000256" key="4">
    <source>
        <dbReference type="ARBA" id="ARBA00022723"/>
    </source>
</evidence>
<protein>
    <recommendedName>
        <fullName evidence="3">diphosphoinositol-polyphosphate diphosphatase</fullName>
        <ecNumber evidence="3">3.6.1.52</ecNumber>
    </recommendedName>
</protein>